<dbReference type="AlphaFoldDB" id="A0A023WY07"/>
<name>A0A023WY07_STUST</name>
<reference evidence="2 3" key="1">
    <citation type="submission" date="2014-03" db="EMBL/GenBank/DDBJ databases">
        <title>Complete genome sequence of Pseudomonas stutzeri 19SMN4.</title>
        <authorList>
            <person name="Brunet-Galmes I."/>
            <person name="Nogales B."/>
            <person name="Busquets A."/>
            <person name="Pena A."/>
            <person name="Gomila M."/>
            <person name="Garcia-Valdes E."/>
            <person name="Lalucat J."/>
            <person name="Bennasar A."/>
            <person name="Bosch R."/>
        </authorList>
    </citation>
    <scope>NUCLEOTIDE SEQUENCE [LARGE SCALE GENOMIC DNA]</scope>
    <source>
        <strain evidence="2 3">19SMN4</strain>
    </source>
</reference>
<evidence type="ECO:0000313" key="3">
    <source>
        <dbReference type="Proteomes" id="UP000025238"/>
    </source>
</evidence>
<keyword evidence="1" id="KW-0812">Transmembrane</keyword>
<gene>
    <name evidence="2" type="ORF">UIB01_19925</name>
</gene>
<dbReference type="Proteomes" id="UP000025238">
    <property type="component" value="Chromosome"/>
</dbReference>
<organism evidence="2 3">
    <name type="scientific">Stutzerimonas stutzeri</name>
    <name type="common">Pseudomonas stutzeri</name>
    <dbReference type="NCBI Taxonomy" id="316"/>
    <lineage>
        <taxon>Bacteria</taxon>
        <taxon>Pseudomonadati</taxon>
        <taxon>Pseudomonadota</taxon>
        <taxon>Gammaproteobacteria</taxon>
        <taxon>Pseudomonadales</taxon>
        <taxon>Pseudomonadaceae</taxon>
        <taxon>Stutzerimonas</taxon>
    </lineage>
</organism>
<accession>A0A023WY07</accession>
<keyword evidence="1" id="KW-0472">Membrane</keyword>
<sequence length="149" mass="16700">MRSTEVEDRRHSTGEQDPMPRLRRRFFGSLVLIGLLVGLMIGRLTAPGPVQLEAVESQPQGLSLQFDREPEMYDEHLEGAFALLFQAEGEPQSGQLQIDGMPVAWRVQQTEKGLLLHLVAARPLQGQWQGERRDGGWHLAVQVVAAKRP</sequence>
<keyword evidence="1" id="KW-1133">Transmembrane helix</keyword>
<evidence type="ECO:0000256" key="1">
    <source>
        <dbReference type="SAM" id="Phobius"/>
    </source>
</evidence>
<dbReference type="OrthoDB" id="7014830at2"/>
<dbReference type="KEGG" id="pstu:UIB01_19925"/>
<evidence type="ECO:0000313" key="2">
    <source>
        <dbReference type="EMBL" id="AHY44620.1"/>
    </source>
</evidence>
<proteinExistence type="predicted"/>
<dbReference type="PATRIC" id="fig|316.97.peg.3982"/>
<feature type="transmembrane region" description="Helical" evidence="1">
    <location>
        <begin position="26"/>
        <end position="46"/>
    </location>
</feature>
<dbReference type="EMBL" id="CP007509">
    <property type="protein sequence ID" value="AHY44620.1"/>
    <property type="molecule type" value="Genomic_DNA"/>
</dbReference>
<protein>
    <submittedName>
        <fullName evidence="2">Uncharacterized protein</fullName>
    </submittedName>
</protein>